<comment type="caution">
    <text evidence="1">The sequence shown here is derived from an EMBL/GenBank/DDBJ whole genome shotgun (WGS) entry which is preliminary data.</text>
</comment>
<reference evidence="1" key="1">
    <citation type="submission" date="2019-10" db="EMBL/GenBank/DDBJ databases">
        <authorList>
            <consortium name="Genoscope - CEA"/>
            <person name="William W."/>
        </authorList>
    </citation>
    <scope>NUCLEOTIDE SEQUENCE [LARGE SCALE GENOMIC DNA]</scope>
    <source>
        <strain evidence="1">BBR_PRJEB10992</strain>
    </source>
</reference>
<dbReference type="EMBL" id="CZCU02000148">
    <property type="protein sequence ID" value="VXD21147.1"/>
    <property type="molecule type" value="Genomic_DNA"/>
</dbReference>
<name>A0A7Z9BUH0_9CYAN</name>
<keyword evidence="2" id="KW-1185">Reference proteome</keyword>
<dbReference type="AlphaFoldDB" id="A0A7Z9BUH0"/>
<sequence length="74" mass="8251">MTAYRVCKRNAGILTANRRKLRVTACRVCKRSAGILTANRQQSSTIGTQAYEMSISAFLAQLHHPVTVLEFPRS</sequence>
<organism evidence="1 2">
    <name type="scientific">Planktothrix serta PCC 8927</name>
    <dbReference type="NCBI Taxonomy" id="671068"/>
    <lineage>
        <taxon>Bacteria</taxon>
        <taxon>Bacillati</taxon>
        <taxon>Cyanobacteriota</taxon>
        <taxon>Cyanophyceae</taxon>
        <taxon>Oscillatoriophycideae</taxon>
        <taxon>Oscillatoriales</taxon>
        <taxon>Microcoleaceae</taxon>
        <taxon>Planktothrix</taxon>
    </lineage>
</organism>
<evidence type="ECO:0000313" key="1">
    <source>
        <dbReference type="EMBL" id="VXD21147.1"/>
    </source>
</evidence>
<gene>
    <name evidence="1" type="ORF">PL8927_710074</name>
</gene>
<dbReference type="Proteomes" id="UP000184550">
    <property type="component" value="Unassembled WGS sequence"/>
</dbReference>
<proteinExistence type="predicted"/>
<protein>
    <submittedName>
        <fullName evidence="1">Uncharacterized protein</fullName>
    </submittedName>
</protein>
<evidence type="ECO:0000313" key="2">
    <source>
        <dbReference type="Proteomes" id="UP000184550"/>
    </source>
</evidence>
<accession>A0A7Z9BUH0</accession>